<dbReference type="PANTHER" id="PTHR46206:SF6">
    <property type="entry name" value="CYTOCHROME P450 MONOOXYGENASE AN1598-RELATED"/>
    <property type="match status" value="1"/>
</dbReference>
<evidence type="ECO:0000313" key="8">
    <source>
        <dbReference type="EMBL" id="KAH7057375.1"/>
    </source>
</evidence>
<keyword evidence="7" id="KW-0812">Transmembrane</keyword>
<keyword evidence="3" id="KW-0479">Metal-binding</keyword>
<dbReference type="CDD" id="cd11041">
    <property type="entry name" value="CYP503A1-like"/>
    <property type="match status" value="1"/>
</dbReference>
<dbReference type="Pfam" id="PF00067">
    <property type="entry name" value="p450"/>
    <property type="match status" value="1"/>
</dbReference>
<keyword evidence="5" id="KW-0408">Iron</keyword>
<evidence type="ECO:0000256" key="5">
    <source>
        <dbReference type="ARBA" id="ARBA00023004"/>
    </source>
</evidence>
<evidence type="ECO:0000313" key="9">
    <source>
        <dbReference type="Proteomes" id="UP000774617"/>
    </source>
</evidence>
<evidence type="ECO:0000256" key="3">
    <source>
        <dbReference type="ARBA" id="ARBA00022723"/>
    </source>
</evidence>
<evidence type="ECO:0000256" key="6">
    <source>
        <dbReference type="ARBA" id="ARBA00023033"/>
    </source>
</evidence>
<protein>
    <submittedName>
        <fullName evidence="8">Cytochrome P450 oxidoreductase GliF</fullName>
    </submittedName>
</protein>
<keyword evidence="7" id="KW-1133">Transmembrane helix</keyword>
<evidence type="ECO:0000256" key="2">
    <source>
        <dbReference type="ARBA" id="ARBA00010617"/>
    </source>
</evidence>
<dbReference type="InterPro" id="IPR036396">
    <property type="entry name" value="Cyt_P450_sf"/>
</dbReference>
<dbReference type="InterPro" id="IPR001128">
    <property type="entry name" value="Cyt_P450"/>
</dbReference>
<feature type="transmembrane region" description="Helical" evidence="7">
    <location>
        <begin position="231"/>
        <end position="249"/>
    </location>
</feature>
<accession>A0ABQ8GK39</accession>
<organism evidence="8 9">
    <name type="scientific">Macrophomina phaseolina</name>
    <dbReference type="NCBI Taxonomy" id="35725"/>
    <lineage>
        <taxon>Eukaryota</taxon>
        <taxon>Fungi</taxon>
        <taxon>Dikarya</taxon>
        <taxon>Ascomycota</taxon>
        <taxon>Pezizomycotina</taxon>
        <taxon>Dothideomycetes</taxon>
        <taxon>Dothideomycetes incertae sedis</taxon>
        <taxon>Botryosphaeriales</taxon>
        <taxon>Botryosphaeriaceae</taxon>
        <taxon>Macrophomina</taxon>
    </lineage>
</organism>
<reference evidence="8 9" key="1">
    <citation type="journal article" date="2021" name="Nat. Commun.">
        <title>Genetic determinants of endophytism in the Arabidopsis root mycobiome.</title>
        <authorList>
            <person name="Mesny F."/>
            <person name="Miyauchi S."/>
            <person name="Thiergart T."/>
            <person name="Pickel B."/>
            <person name="Atanasova L."/>
            <person name="Karlsson M."/>
            <person name="Huettel B."/>
            <person name="Barry K.W."/>
            <person name="Haridas S."/>
            <person name="Chen C."/>
            <person name="Bauer D."/>
            <person name="Andreopoulos W."/>
            <person name="Pangilinan J."/>
            <person name="LaButti K."/>
            <person name="Riley R."/>
            <person name="Lipzen A."/>
            <person name="Clum A."/>
            <person name="Drula E."/>
            <person name="Henrissat B."/>
            <person name="Kohler A."/>
            <person name="Grigoriev I.V."/>
            <person name="Martin F.M."/>
            <person name="Hacquard S."/>
        </authorList>
    </citation>
    <scope>NUCLEOTIDE SEQUENCE [LARGE SCALE GENOMIC DNA]</scope>
    <source>
        <strain evidence="8 9">MPI-SDFR-AT-0080</strain>
    </source>
</reference>
<proteinExistence type="inferred from homology"/>
<dbReference type="Gene3D" id="1.10.630.10">
    <property type="entry name" value="Cytochrome P450"/>
    <property type="match status" value="1"/>
</dbReference>
<evidence type="ECO:0000256" key="7">
    <source>
        <dbReference type="SAM" id="Phobius"/>
    </source>
</evidence>
<keyword evidence="9" id="KW-1185">Reference proteome</keyword>
<evidence type="ECO:0000256" key="4">
    <source>
        <dbReference type="ARBA" id="ARBA00023002"/>
    </source>
</evidence>
<dbReference type="PANTHER" id="PTHR46206">
    <property type="entry name" value="CYTOCHROME P450"/>
    <property type="match status" value="1"/>
</dbReference>
<keyword evidence="7" id="KW-0472">Membrane</keyword>
<comment type="cofactor">
    <cofactor evidence="1">
        <name>heme</name>
        <dbReference type="ChEBI" id="CHEBI:30413"/>
    </cofactor>
</comment>
<name>A0ABQ8GK39_9PEZI</name>
<gene>
    <name evidence="8" type="ORF">B0J12DRAFT_775193</name>
</gene>
<dbReference type="Proteomes" id="UP000774617">
    <property type="component" value="Unassembled WGS sequence"/>
</dbReference>
<dbReference type="SUPFAM" id="SSF48264">
    <property type="entry name" value="Cytochrome P450"/>
    <property type="match status" value="1"/>
</dbReference>
<feature type="transmembrane region" description="Helical" evidence="7">
    <location>
        <begin position="43"/>
        <end position="64"/>
    </location>
</feature>
<comment type="caution">
    <text evidence="8">The sequence shown here is derived from an EMBL/GenBank/DDBJ whole genome shotgun (WGS) entry which is preliminary data.</text>
</comment>
<comment type="similarity">
    <text evidence="2">Belongs to the cytochrome P450 family.</text>
</comment>
<sequence>MLSLAQALEHYHVIRQTFAPLRLSRWQLTKLVFAQIWRDLPPVARIVALISALVLPVWILSWSLQPKPLRKLGIPPAPKPKGKKLDFEQVLVDSAAKYPDSPFLLNAFGTDYVVYPSKCFDEIKKLPESTASALAFFREVFHERWTSAGQQTHELRQTIAVDLSRAIPSLVHSRQKDCAAACDRAIGSCEDWKEIILYSAMQDLIASTNASAFVGRELGTDPRWIKAVNRLPMAVAIASVLVSYIPLLLRSLAKPLLFLPTLWIRSSMKRMLRPIIEADMREYEQTADKKSLLGPKEKGKVQLTGWLMSRYKGQVTLEQLVKDYITVSFESTPSSAGTLFFVVAELAADPALAEELREEIKTVLDEDGHLPQSHLNGLQKMDSVMRESSRMNGFSHLVLYRKLLTPRKLSIGPELPAGTNICVDAHNINYSEKLWDNPAKSDGLRHYRTRQDPKNESRFKFANLGNDAPGWGDGLQACPGRLFADNTIKIALTHLLLHYDFKLRLGDEKPKKGSMPNGSMMPDLKAKVLFKSRNL</sequence>
<dbReference type="EMBL" id="JAGTJR010000007">
    <property type="protein sequence ID" value="KAH7057375.1"/>
    <property type="molecule type" value="Genomic_DNA"/>
</dbReference>
<evidence type="ECO:0000256" key="1">
    <source>
        <dbReference type="ARBA" id="ARBA00001971"/>
    </source>
</evidence>
<keyword evidence="6" id="KW-0503">Monooxygenase</keyword>
<keyword evidence="4" id="KW-0560">Oxidoreductase</keyword>